<gene>
    <name evidence="2" type="ORF">THAOC_02990</name>
</gene>
<dbReference type="PRINTS" id="PR00625">
    <property type="entry name" value="JDOMAIN"/>
</dbReference>
<name>K0TQ21_THAOC</name>
<dbReference type="PANTHER" id="PTHR24074">
    <property type="entry name" value="CO-CHAPERONE PROTEIN DJLA"/>
    <property type="match status" value="1"/>
</dbReference>
<dbReference type="Proteomes" id="UP000266841">
    <property type="component" value="Unassembled WGS sequence"/>
</dbReference>
<dbReference type="Pfam" id="PF00226">
    <property type="entry name" value="DnaJ"/>
    <property type="match status" value="1"/>
</dbReference>
<dbReference type="InterPro" id="IPR036869">
    <property type="entry name" value="J_dom_sf"/>
</dbReference>
<dbReference type="SMART" id="SM00271">
    <property type="entry name" value="DnaJ"/>
    <property type="match status" value="1"/>
</dbReference>
<dbReference type="EMBL" id="AGNL01003020">
    <property type="protein sequence ID" value="EJK75287.1"/>
    <property type="molecule type" value="Genomic_DNA"/>
</dbReference>
<reference evidence="2 3" key="1">
    <citation type="journal article" date="2012" name="Genome Biol.">
        <title>Genome and low-iron response of an oceanic diatom adapted to chronic iron limitation.</title>
        <authorList>
            <person name="Lommer M."/>
            <person name="Specht M."/>
            <person name="Roy A.S."/>
            <person name="Kraemer L."/>
            <person name="Andreson R."/>
            <person name="Gutowska M.A."/>
            <person name="Wolf J."/>
            <person name="Bergner S.V."/>
            <person name="Schilhabel M.B."/>
            <person name="Klostermeier U.C."/>
            <person name="Beiko R.G."/>
            <person name="Rosenstiel P."/>
            <person name="Hippler M."/>
            <person name="Laroche J."/>
        </authorList>
    </citation>
    <scope>NUCLEOTIDE SEQUENCE [LARGE SCALE GENOMIC DNA]</scope>
    <source>
        <strain evidence="2 3">CCMP1005</strain>
    </source>
</reference>
<protein>
    <recommendedName>
        <fullName evidence="1">J domain-containing protein</fullName>
    </recommendedName>
</protein>
<accession>K0TQ21</accession>
<dbReference type="CDD" id="cd06257">
    <property type="entry name" value="DnaJ"/>
    <property type="match status" value="1"/>
</dbReference>
<dbReference type="Gene3D" id="1.10.287.110">
    <property type="entry name" value="DnaJ domain"/>
    <property type="match status" value="1"/>
</dbReference>
<comment type="caution">
    <text evidence="2">The sequence shown here is derived from an EMBL/GenBank/DDBJ whole genome shotgun (WGS) entry which is preliminary data.</text>
</comment>
<evidence type="ECO:0000259" key="1">
    <source>
        <dbReference type="PROSITE" id="PS50076"/>
    </source>
</evidence>
<keyword evidence="3" id="KW-1185">Reference proteome</keyword>
<dbReference type="AlphaFoldDB" id="K0TQ21"/>
<dbReference type="OrthoDB" id="10250354at2759"/>
<feature type="domain" description="J" evidence="1">
    <location>
        <begin position="124"/>
        <end position="184"/>
    </location>
</feature>
<dbReference type="InterPro" id="IPR050817">
    <property type="entry name" value="DjlA_DnaK_co-chaperone"/>
</dbReference>
<dbReference type="InterPro" id="IPR001623">
    <property type="entry name" value="DnaJ_domain"/>
</dbReference>
<proteinExistence type="predicted"/>
<organism evidence="2 3">
    <name type="scientific">Thalassiosira oceanica</name>
    <name type="common">Marine diatom</name>
    <dbReference type="NCBI Taxonomy" id="159749"/>
    <lineage>
        <taxon>Eukaryota</taxon>
        <taxon>Sar</taxon>
        <taxon>Stramenopiles</taxon>
        <taxon>Ochrophyta</taxon>
        <taxon>Bacillariophyta</taxon>
        <taxon>Coscinodiscophyceae</taxon>
        <taxon>Thalassiosirophycidae</taxon>
        <taxon>Thalassiosirales</taxon>
        <taxon>Thalassiosiraceae</taxon>
        <taxon>Thalassiosira</taxon>
    </lineage>
</organism>
<evidence type="ECO:0000313" key="3">
    <source>
        <dbReference type="Proteomes" id="UP000266841"/>
    </source>
</evidence>
<dbReference type="PROSITE" id="PS50076">
    <property type="entry name" value="DNAJ_2"/>
    <property type="match status" value="1"/>
</dbReference>
<evidence type="ECO:0000313" key="2">
    <source>
        <dbReference type="EMBL" id="EJK75287.1"/>
    </source>
</evidence>
<dbReference type="SUPFAM" id="SSF46565">
    <property type="entry name" value="Chaperone J-domain"/>
    <property type="match status" value="1"/>
</dbReference>
<sequence>MSGTTPWGDTQGDSFNSVRPDGPQFLVIIIATYLAWDFLNPTFTAVERNRTWMHANANSAGNNAMKIIAEGRKNEGGNSKTTVNNTAGCLRALRGPGHLLALMILKFNDPDLVDPSNMVWNLGRAHKVLGNLGRNATSREIKMAYRLESRRWHPDHHVGKSSFKEAESRMQTINAAYEYLRELS</sequence>